<dbReference type="GO" id="GO:0000287">
    <property type="term" value="F:magnesium ion binding"/>
    <property type="evidence" value="ECO:0007669"/>
    <property type="project" value="UniProtKB-UniRule"/>
</dbReference>
<dbReference type="GO" id="GO:0005986">
    <property type="term" value="P:sucrose biosynthetic process"/>
    <property type="evidence" value="ECO:0007669"/>
    <property type="project" value="UniProtKB-UniRule"/>
</dbReference>
<evidence type="ECO:0000256" key="7">
    <source>
        <dbReference type="ARBA" id="ARBA00022842"/>
    </source>
</evidence>
<dbReference type="Pfam" id="PF08472">
    <property type="entry name" value="S6PP_C"/>
    <property type="match status" value="1"/>
</dbReference>
<feature type="domain" description="Sucrose phosphatase-like" evidence="10">
    <location>
        <begin position="9"/>
        <end position="231"/>
    </location>
</feature>
<dbReference type="InterPro" id="IPR006380">
    <property type="entry name" value="SPP-like_dom"/>
</dbReference>
<dbReference type="PANTHER" id="PTHR46521:SF8">
    <property type="entry name" value="SUCROSE-PHOSPHATASE 3A-RELATED"/>
    <property type="match status" value="1"/>
</dbReference>
<evidence type="ECO:0000259" key="11">
    <source>
        <dbReference type="Pfam" id="PF08472"/>
    </source>
</evidence>
<dbReference type="SFLD" id="SFLDG01141">
    <property type="entry name" value="C2.B.1:_Sucrose_Phosphatase_Li"/>
    <property type="match status" value="1"/>
</dbReference>
<evidence type="ECO:0000256" key="4">
    <source>
        <dbReference type="ARBA" id="ARBA00007211"/>
    </source>
</evidence>
<comment type="cofactor">
    <cofactor evidence="1 9">
        <name>Mg(2+)</name>
        <dbReference type="ChEBI" id="CHEBI:18420"/>
    </cofactor>
</comment>
<name>A0AAQ3RIN8_VIGMU</name>
<dbReference type="SFLD" id="SFLDS00003">
    <property type="entry name" value="Haloacid_Dehalogenase"/>
    <property type="match status" value="1"/>
</dbReference>
<evidence type="ECO:0000256" key="8">
    <source>
        <dbReference type="ARBA" id="ARBA00048036"/>
    </source>
</evidence>
<evidence type="ECO:0000259" key="10">
    <source>
        <dbReference type="Pfam" id="PF05116"/>
    </source>
</evidence>
<dbReference type="EMBL" id="CP144692">
    <property type="protein sequence ID" value="WVY96813.1"/>
    <property type="molecule type" value="Genomic_DNA"/>
</dbReference>
<dbReference type="InterPro" id="IPR051518">
    <property type="entry name" value="Sucrose_Phosphatase"/>
</dbReference>
<dbReference type="SFLD" id="SFLDF00043">
    <property type="entry name" value="sucrose-phosphatase"/>
    <property type="match status" value="1"/>
</dbReference>
<dbReference type="Gene3D" id="3.10.450.50">
    <property type="match status" value="1"/>
</dbReference>
<evidence type="ECO:0000313" key="13">
    <source>
        <dbReference type="Proteomes" id="UP001374535"/>
    </source>
</evidence>
<evidence type="ECO:0000256" key="2">
    <source>
        <dbReference type="ARBA" id="ARBA00003645"/>
    </source>
</evidence>
<evidence type="ECO:0000256" key="6">
    <source>
        <dbReference type="ARBA" id="ARBA00022801"/>
    </source>
</evidence>
<dbReference type="SUPFAM" id="SSF56784">
    <property type="entry name" value="HAD-like"/>
    <property type="match status" value="1"/>
</dbReference>
<keyword evidence="7 9" id="KW-0460">Magnesium</keyword>
<keyword evidence="6 9" id="KW-0378">Hydrolase</keyword>
<sequence length="439" mass="49517">MDRLNDAANLMIVSDLDFTMVDHDDPENLALLRFNALWEAYYRHNSLLVFSTGRSPTIYGDLRKQKPLLTPDITIMSVGTEITYGESMVPDDGWKQYLDHKWDRDVVLEETAKFPELTMQSETEQRPHKVSFYLEKGKAPNVVKALSKRLEKRGAGKTLCHPFSSLDVKIIYSNGIALDVLPQSAGKGRALAFLLEKLNADGLGPRNTLVCGDSGNDAELFTVPAVNGVLVRCIIRINNFSLQLFVLSANVIVSNAQEELLHWYTENARSNPQIIHAAERCAAGIMQAIGDFSLGPNLSPRDIGDCMSSGKVLGPSHEVVMFYVFYERWRRGEVENPKQYMHNLKSVFHSTGNCVHPSGVDQPMHQVIDTLEKAFGDKKDQYYRVWVDGVSFAEVSLGSWLVKFDKWEISVLFFNLHLYLPHGFVFDMSIWLARAGLRL</sequence>
<dbReference type="Proteomes" id="UP001374535">
    <property type="component" value="Chromosome 9"/>
</dbReference>
<gene>
    <name evidence="12" type="ORF">V8G54_028964</name>
</gene>
<evidence type="ECO:0000313" key="12">
    <source>
        <dbReference type="EMBL" id="WVY96813.1"/>
    </source>
</evidence>
<comment type="subunit">
    <text evidence="5 9">Homodimer.</text>
</comment>
<dbReference type="NCBIfam" id="TIGR01485">
    <property type="entry name" value="SPP_plant-cyano"/>
    <property type="match status" value="1"/>
</dbReference>
<evidence type="ECO:0000256" key="5">
    <source>
        <dbReference type="ARBA" id="ARBA00011738"/>
    </source>
</evidence>
<accession>A0AAQ3RIN8</accession>
<proteinExistence type="inferred from homology"/>
<dbReference type="NCBIfam" id="TIGR01484">
    <property type="entry name" value="HAD-SF-IIB"/>
    <property type="match status" value="1"/>
</dbReference>
<dbReference type="NCBIfam" id="TIGR01482">
    <property type="entry name" value="SPP-subfamily"/>
    <property type="match status" value="1"/>
</dbReference>
<feature type="domain" description="Sucrose-phosphatase C-terminal" evidence="11">
    <location>
        <begin position="315"/>
        <end position="409"/>
    </location>
</feature>
<evidence type="ECO:0000256" key="3">
    <source>
        <dbReference type="ARBA" id="ARBA00005070"/>
    </source>
</evidence>
<dbReference type="InterPro" id="IPR036412">
    <property type="entry name" value="HAD-like_sf"/>
</dbReference>
<dbReference type="Pfam" id="PF05116">
    <property type="entry name" value="S6PP"/>
    <property type="match status" value="2"/>
</dbReference>
<dbReference type="EC" id="3.1.3.24" evidence="9"/>
<dbReference type="SFLD" id="SFLDG01140">
    <property type="entry name" value="C2.B:_Phosphomannomutase_and_P"/>
    <property type="match status" value="1"/>
</dbReference>
<dbReference type="PANTHER" id="PTHR46521">
    <property type="entry name" value="SUCROSE-PHOSPHATASE 2-RELATED"/>
    <property type="match status" value="1"/>
</dbReference>
<dbReference type="AlphaFoldDB" id="A0AAQ3RIN8"/>
<dbReference type="InterPro" id="IPR006379">
    <property type="entry name" value="HAD-SF_hydro_IIB"/>
</dbReference>
<dbReference type="GO" id="GO:0050307">
    <property type="term" value="F:sucrose-phosphate phosphatase activity"/>
    <property type="evidence" value="ECO:0007669"/>
    <property type="project" value="UniProtKB-UniRule"/>
</dbReference>
<reference evidence="12 13" key="1">
    <citation type="journal article" date="2023" name="Life. Sci Alliance">
        <title>Evolutionary insights into 3D genome organization and epigenetic landscape of Vigna mungo.</title>
        <authorList>
            <person name="Junaid A."/>
            <person name="Singh B."/>
            <person name="Bhatia S."/>
        </authorList>
    </citation>
    <scope>NUCLEOTIDE SEQUENCE [LARGE SCALE GENOMIC DNA]</scope>
    <source>
        <strain evidence="12">Urdbean</strain>
    </source>
</reference>
<dbReference type="Gene3D" id="3.90.1070.10">
    <property type="match status" value="1"/>
</dbReference>
<protein>
    <recommendedName>
        <fullName evidence="9">Sucrose-phosphatase</fullName>
        <ecNumber evidence="9">3.1.3.24</ecNumber>
    </recommendedName>
</protein>
<dbReference type="InterPro" id="IPR032710">
    <property type="entry name" value="NTF2-like_dom_sf"/>
</dbReference>
<dbReference type="InterPro" id="IPR013679">
    <property type="entry name" value="SPP_C"/>
</dbReference>
<comment type="similarity">
    <text evidence="4 9">Belongs to the sucrose phosphatase family.</text>
</comment>
<dbReference type="Gene3D" id="3.40.50.1000">
    <property type="entry name" value="HAD superfamily/HAD-like"/>
    <property type="match status" value="1"/>
</dbReference>
<comment type="function">
    <text evidence="2 9">Catalyzes the final step of sucrose synthesis.</text>
</comment>
<keyword evidence="13" id="KW-1185">Reference proteome</keyword>
<evidence type="ECO:0000256" key="9">
    <source>
        <dbReference type="RuleBase" id="RU368007"/>
    </source>
</evidence>
<dbReference type="InterPro" id="IPR012847">
    <property type="entry name" value="Sucrose_phosphatase_pln/cyn"/>
</dbReference>
<comment type="pathway">
    <text evidence="3 9">Glycan biosynthesis; sucrose biosynthesis; sucrose from D-fructose 6-phosphate and UDP-alpha-D-glucose: step 2/2.</text>
</comment>
<feature type="domain" description="Sucrose phosphatase-like" evidence="10">
    <location>
        <begin position="249"/>
        <end position="292"/>
    </location>
</feature>
<organism evidence="12 13">
    <name type="scientific">Vigna mungo</name>
    <name type="common">Black gram</name>
    <name type="synonym">Phaseolus mungo</name>
    <dbReference type="NCBI Taxonomy" id="3915"/>
    <lineage>
        <taxon>Eukaryota</taxon>
        <taxon>Viridiplantae</taxon>
        <taxon>Streptophyta</taxon>
        <taxon>Embryophyta</taxon>
        <taxon>Tracheophyta</taxon>
        <taxon>Spermatophyta</taxon>
        <taxon>Magnoliopsida</taxon>
        <taxon>eudicotyledons</taxon>
        <taxon>Gunneridae</taxon>
        <taxon>Pentapetalae</taxon>
        <taxon>rosids</taxon>
        <taxon>fabids</taxon>
        <taxon>Fabales</taxon>
        <taxon>Fabaceae</taxon>
        <taxon>Papilionoideae</taxon>
        <taxon>50 kb inversion clade</taxon>
        <taxon>NPAAA clade</taxon>
        <taxon>indigoferoid/millettioid clade</taxon>
        <taxon>Phaseoleae</taxon>
        <taxon>Vigna</taxon>
    </lineage>
</organism>
<dbReference type="InterPro" id="IPR023214">
    <property type="entry name" value="HAD_sf"/>
</dbReference>
<dbReference type="SUPFAM" id="SSF54427">
    <property type="entry name" value="NTF2-like"/>
    <property type="match status" value="1"/>
</dbReference>
<dbReference type="CDD" id="cd02605">
    <property type="entry name" value="HAD_SPP"/>
    <property type="match status" value="1"/>
</dbReference>
<comment type="catalytic activity">
    <reaction evidence="8 9">
        <text>sucrose 6(F)-phosphate + H2O = sucrose + phosphate</text>
        <dbReference type="Rhea" id="RHEA:19289"/>
        <dbReference type="ChEBI" id="CHEBI:15377"/>
        <dbReference type="ChEBI" id="CHEBI:17992"/>
        <dbReference type="ChEBI" id="CHEBI:43474"/>
        <dbReference type="ChEBI" id="CHEBI:57723"/>
        <dbReference type="EC" id="3.1.3.24"/>
    </reaction>
</comment>
<evidence type="ECO:0000256" key="1">
    <source>
        <dbReference type="ARBA" id="ARBA00001946"/>
    </source>
</evidence>